<dbReference type="EMBL" id="JBANRG010000001">
    <property type="protein sequence ID" value="KAK7472418.1"/>
    <property type="molecule type" value="Genomic_DNA"/>
</dbReference>
<feature type="chain" id="PRO_5045087224" evidence="4">
    <location>
        <begin position="21"/>
        <end position="619"/>
    </location>
</feature>
<dbReference type="Proteomes" id="UP001498398">
    <property type="component" value="Unassembled WGS sequence"/>
</dbReference>
<protein>
    <submittedName>
        <fullName evidence="5">Uncharacterized protein</fullName>
    </submittedName>
</protein>
<feature type="compositionally biased region" description="Polar residues" evidence="2">
    <location>
        <begin position="341"/>
        <end position="351"/>
    </location>
</feature>
<feature type="transmembrane region" description="Helical" evidence="3">
    <location>
        <begin position="213"/>
        <end position="237"/>
    </location>
</feature>
<evidence type="ECO:0000256" key="1">
    <source>
        <dbReference type="SAM" id="Coils"/>
    </source>
</evidence>
<keyword evidence="1" id="KW-0175">Coiled coil</keyword>
<feature type="compositionally biased region" description="Low complexity" evidence="2">
    <location>
        <begin position="367"/>
        <end position="376"/>
    </location>
</feature>
<feature type="compositionally biased region" description="Basic and acidic residues" evidence="2">
    <location>
        <begin position="515"/>
        <end position="528"/>
    </location>
</feature>
<keyword evidence="3" id="KW-0812">Transmembrane</keyword>
<name>A0ABR1K4Q5_9AGAR</name>
<feature type="transmembrane region" description="Helical" evidence="3">
    <location>
        <begin position="181"/>
        <end position="201"/>
    </location>
</feature>
<evidence type="ECO:0000313" key="5">
    <source>
        <dbReference type="EMBL" id="KAK7472418.1"/>
    </source>
</evidence>
<reference evidence="5 6" key="1">
    <citation type="submission" date="2024-01" db="EMBL/GenBank/DDBJ databases">
        <title>A draft genome for the cacao thread blight pathogen Marasmiellus scandens.</title>
        <authorList>
            <person name="Baruah I.K."/>
            <person name="Leung J."/>
            <person name="Bukari Y."/>
            <person name="Amoako-Attah I."/>
            <person name="Meinhardt L.W."/>
            <person name="Bailey B.A."/>
            <person name="Cohen S.P."/>
        </authorList>
    </citation>
    <scope>NUCLEOTIDE SEQUENCE [LARGE SCALE GENOMIC DNA]</scope>
    <source>
        <strain evidence="5 6">GH-19</strain>
    </source>
</reference>
<proteinExistence type="predicted"/>
<feature type="region of interest" description="Disordered" evidence="2">
    <location>
        <begin position="323"/>
        <end position="440"/>
    </location>
</feature>
<evidence type="ECO:0000256" key="2">
    <source>
        <dbReference type="SAM" id="MobiDB-lite"/>
    </source>
</evidence>
<feature type="transmembrane region" description="Helical" evidence="3">
    <location>
        <begin position="84"/>
        <end position="106"/>
    </location>
</feature>
<feature type="compositionally biased region" description="Basic and acidic residues" evidence="2">
    <location>
        <begin position="404"/>
        <end position="413"/>
    </location>
</feature>
<keyword evidence="4" id="KW-0732">Signal</keyword>
<comment type="caution">
    <text evidence="5">The sequence shown here is derived from an EMBL/GenBank/DDBJ whole genome shotgun (WGS) entry which is preliminary data.</text>
</comment>
<feature type="transmembrane region" description="Helical" evidence="3">
    <location>
        <begin position="278"/>
        <end position="299"/>
    </location>
</feature>
<feature type="compositionally biased region" description="Basic residues" evidence="2">
    <location>
        <begin position="323"/>
        <end position="335"/>
    </location>
</feature>
<feature type="region of interest" description="Disordered" evidence="2">
    <location>
        <begin position="513"/>
        <end position="594"/>
    </location>
</feature>
<sequence>MNRLLLNVLSVCWWIFSALADDPDTDPNDPGLDVDPYLRFKPEFARSLPIQILVIGIVLTLVAVLLIHIIFTAQYHWPLAPVNYILQLSGVITLLISLIATLHVVLSTALSESEKWPYMLSYIAVNVPPMDLGDDDDSKPSWSLAERATWLIMNATVSGLIQITHIQFLTLLYPSRLEGRLIFCLLGPLAVVAAVMQLIPINTEYEGAVITSAIRNVCNATLSLLFTAALFLWGLLVNRRQAWRTDGGTAVFGAAALVLALASTALNCLYVPREEEYVWLPGLMWAVVLWQSFLGWWWWVGAGSGHTAEDVVEEVLRRGEKISRKRREKRRRARARNATEQGQNASSTAVNSALAEGGTSIRRNRNGNHSSDGNHSGSEHELTTTYGSGDSGGGSGSISSGTVHDPDRRRSTEEIGSVLTTTVSRSSSSSSSGGASSIQPLPWFLPKPLYNYYANLRQAHVTAARKQAVERVERIRELERERKKNQRRTGPGSGWGLGSFAWKLGSSGRYGPYDSSDREVGYEMDVKNSRGRRRRRSCDSSSSGEDEDDVLSDGAEGPPPPIEEPQRPRPTHSWSRTHYNSPPRPEPPIAEDRERSGWRNSIWWWGPLRKWRLQDSTIY</sequence>
<feature type="transmembrane region" description="Helical" evidence="3">
    <location>
        <begin position="44"/>
        <end position="72"/>
    </location>
</feature>
<keyword evidence="6" id="KW-1185">Reference proteome</keyword>
<feature type="transmembrane region" description="Helical" evidence="3">
    <location>
        <begin position="249"/>
        <end position="272"/>
    </location>
</feature>
<feature type="compositionally biased region" description="Low complexity" evidence="2">
    <location>
        <begin position="416"/>
        <end position="437"/>
    </location>
</feature>
<feature type="signal peptide" evidence="4">
    <location>
        <begin position="1"/>
        <end position="20"/>
    </location>
</feature>
<feature type="transmembrane region" description="Helical" evidence="3">
    <location>
        <begin position="148"/>
        <end position="169"/>
    </location>
</feature>
<keyword evidence="3" id="KW-0472">Membrane</keyword>
<feature type="coiled-coil region" evidence="1">
    <location>
        <begin position="461"/>
        <end position="488"/>
    </location>
</feature>
<evidence type="ECO:0000256" key="3">
    <source>
        <dbReference type="SAM" id="Phobius"/>
    </source>
</evidence>
<evidence type="ECO:0000313" key="6">
    <source>
        <dbReference type="Proteomes" id="UP001498398"/>
    </source>
</evidence>
<gene>
    <name evidence="5" type="ORF">VKT23_000532</name>
</gene>
<keyword evidence="3" id="KW-1133">Transmembrane helix</keyword>
<accession>A0ABR1K4Q5</accession>
<evidence type="ECO:0000256" key="4">
    <source>
        <dbReference type="SAM" id="SignalP"/>
    </source>
</evidence>
<organism evidence="5 6">
    <name type="scientific">Marasmiellus scandens</name>
    <dbReference type="NCBI Taxonomy" id="2682957"/>
    <lineage>
        <taxon>Eukaryota</taxon>
        <taxon>Fungi</taxon>
        <taxon>Dikarya</taxon>
        <taxon>Basidiomycota</taxon>
        <taxon>Agaricomycotina</taxon>
        <taxon>Agaricomycetes</taxon>
        <taxon>Agaricomycetidae</taxon>
        <taxon>Agaricales</taxon>
        <taxon>Marasmiineae</taxon>
        <taxon>Omphalotaceae</taxon>
        <taxon>Marasmiellus</taxon>
    </lineage>
</organism>